<accession>A0ABZ2RRZ0</accession>
<keyword evidence="2" id="KW-1185">Reference proteome</keyword>
<protein>
    <submittedName>
        <fullName evidence="1">YdbH domain-containing protein</fullName>
    </submittedName>
</protein>
<evidence type="ECO:0000313" key="1">
    <source>
        <dbReference type="EMBL" id="WXL27456.1"/>
    </source>
</evidence>
<proteinExistence type="predicted"/>
<dbReference type="EMBL" id="CP148074">
    <property type="protein sequence ID" value="WXL27456.1"/>
    <property type="molecule type" value="Genomic_DNA"/>
</dbReference>
<name>A0ABZ2RRZ0_ECTME</name>
<organism evidence="1 2">
    <name type="scientific">Ectopseudomonas mendocina</name>
    <name type="common">Pseudomonas mendocina</name>
    <dbReference type="NCBI Taxonomy" id="300"/>
    <lineage>
        <taxon>Bacteria</taxon>
        <taxon>Pseudomonadati</taxon>
        <taxon>Pseudomonadota</taxon>
        <taxon>Gammaproteobacteria</taxon>
        <taxon>Pseudomonadales</taxon>
        <taxon>Pseudomonadaceae</taxon>
        <taxon>Ectopseudomonas</taxon>
    </lineage>
</organism>
<evidence type="ECO:0000313" key="2">
    <source>
        <dbReference type="Proteomes" id="UP001476583"/>
    </source>
</evidence>
<gene>
    <name evidence="1" type="ORF">WG219_08380</name>
</gene>
<dbReference type="Pfam" id="PF11739">
    <property type="entry name" value="YdbH-like"/>
    <property type="match status" value="1"/>
</dbReference>
<reference evidence="1 2" key="1">
    <citation type="submission" date="2024-03" db="EMBL/GenBank/DDBJ databases">
        <title>Complete genome of BD2.</title>
        <authorList>
            <person name="Cao G."/>
        </authorList>
    </citation>
    <scope>NUCLEOTIDE SEQUENCE [LARGE SCALE GENOMIC DNA]</scope>
    <source>
        <strain evidence="1 2">BD2</strain>
    </source>
</reference>
<dbReference type="InterPro" id="IPR021730">
    <property type="entry name" value="YdbH"/>
</dbReference>
<sequence length="864" mass="94589">MPGRRIWLRLTAWLFLLVLILFAVAWLGVNRLLDQQQISQIEWQGLRLSSDGLQLQQLDFTHPTARVELKGLRAEWLDFKRPAPWLRQISLEHANVSITDSESTDDAAPTAVDVPSTANLIALIPARLDVKQLELQVPCAQQRCTLSGALQAKNTSRYAPDLNLDLSVRLALQHDGNELDWQARLLGIRYAPHLQVDLAINQRPQLLLLTSLEPKANGQFWHTLVNADIQQAAALHSWLQQWLPDSARQLSQAPQSARIEAQASLLLPSGPLRAESLAQATGALTAYANLPQPWPIPGIGQIQGQLDATAKSVDGQWLAESLSSNLTLSEISAELSQLLPAGLNPDAVQIKIQPTTLPSEVAEGLAGRSLPVKAQLMMQGKAPLVADGTLILSNNLPWAVQLVDTQVNANNLSLSLAELSLKKLKAQLKLNGYIAPQQFHVQLNNGSTLSAKQLSYSQWQADDVEARSQNLHLEGKIVDNSAQAWTLQGDLDIAAKPIHEQLNAQRWYWQGPVKVDTDSISLNGNLRNDAQLSTQLTIQNSSTKGLDINAQLAEIFLRSGNPLQGSFSAWPALLELNNGRLKASAKLTLKPSQNFPEISLNLTGKGLAGIYDRTELTGLSGNPKVKITSNSLQLDLPDLTLEQANPGIALGPLQLQGSYQAPLQSASAGTLQLTKAESALVGGKLHLPSGQWKLDNSTLTFPFELEGLELEQLFILYPTEGLAGHGTIDGHLPLQLNADGFSINDGHVQAREPGGKLQFNSERIRQLGRSNPAMQLVTQSLEDFQFSTLSSQVNYDPQGKLNLGIRLEGQNQAIEKGRPIHFNINLQEDIPTLLASLQLSDKVSEVIKQRVQKRMLEREASEQR</sequence>
<dbReference type="Proteomes" id="UP001476583">
    <property type="component" value="Chromosome"/>
</dbReference>